<evidence type="ECO:0000313" key="8">
    <source>
        <dbReference type="Proteomes" id="UP000749559"/>
    </source>
</evidence>
<dbReference type="PANTHER" id="PTHR24365:SF530">
    <property type="entry name" value="MSTPROX-RELATED"/>
    <property type="match status" value="1"/>
</dbReference>
<gene>
    <name evidence="7" type="ORF">OFUS_LOCUS18887</name>
</gene>
<dbReference type="AlphaFoldDB" id="A0A8J1UPU5"/>
<dbReference type="EMBL" id="CAIIXF020000009">
    <property type="protein sequence ID" value="CAH1794125.1"/>
    <property type="molecule type" value="Genomic_DNA"/>
</dbReference>
<evidence type="ECO:0000256" key="3">
    <source>
        <dbReference type="ARBA" id="ARBA00022692"/>
    </source>
</evidence>
<dbReference type="Proteomes" id="UP000749559">
    <property type="component" value="Unassembled WGS sequence"/>
</dbReference>
<evidence type="ECO:0000256" key="6">
    <source>
        <dbReference type="ARBA" id="ARBA00023136"/>
    </source>
</evidence>
<dbReference type="InterPro" id="IPR001611">
    <property type="entry name" value="Leu-rich_rpt"/>
</dbReference>
<dbReference type="PANTHER" id="PTHR24365">
    <property type="entry name" value="TOLL-LIKE RECEPTOR"/>
    <property type="match status" value="1"/>
</dbReference>
<evidence type="ECO:0000256" key="4">
    <source>
        <dbReference type="ARBA" id="ARBA00022729"/>
    </source>
</evidence>
<dbReference type="SUPFAM" id="SSF52058">
    <property type="entry name" value="L domain-like"/>
    <property type="match status" value="1"/>
</dbReference>
<dbReference type="GO" id="GO:0007165">
    <property type="term" value="P:signal transduction"/>
    <property type="evidence" value="ECO:0007669"/>
    <property type="project" value="TreeGrafter"/>
</dbReference>
<dbReference type="Pfam" id="PF13855">
    <property type="entry name" value="LRR_8"/>
    <property type="match status" value="1"/>
</dbReference>
<comment type="caution">
    <text evidence="7">The sequence shown here is derived from an EMBL/GenBank/DDBJ whole genome shotgun (WGS) entry which is preliminary data.</text>
</comment>
<proteinExistence type="predicted"/>
<dbReference type="GO" id="GO:0005886">
    <property type="term" value="C:plasma membrane"/>
    <property type="evidence" value="ECO:0007669"/>
    <property type="project" value="TreeGrafter"/>
</dbReference>
<keyword evidence="6" id="KW-0472">Membrane</keyword>
<organism evidence="7 8">
    <name type="scientific">Owenia fusiformis</name>
    <name type="common">Polychaete worm</name>
    <dbReference type="NCBI Taxonomy" id="6347"/>
    <lineage>
        <taxon>Eukaryota</taxon>
        <taxon>Metazoa</taxon>
        <taxon>Spiralia</taxon>
        <taxon>Lophotrochozoa</taxon>
        <taxon>Annelida</taxon>
        <taxon>Polychaeta</taxon>
        <taxon>Sedentaria</taxon>
        <taxon>Canalipalpata</taxon>
        <taxon>Sabellida</taxon>
        <taxon>Oweniida</taxon>
        <taxon>Oweniidae</taxon>
        <taxon>Owenia</taxon>
    </lineage>
</organism>
<comment type="subcellular location">
    <subcellularLocation>
        <location evidence="1">Membrane</location>
        <topology evidence="1">Single-pass membrane protein</topology>
    </subcellularLocation>
</comment>
<evidence type="ECO:0000256" key="5">
    <source>
        <dbReference type="ARBA" id="ARBA00022989"/>
    </source>
</evidence>
<keyword evidence="3" id="KW-0812">Transmembrane</keyword>
<protein>
    <submittedName>
        <fullName evidence="7">Uncharacterized protein</fullName>
    </submittedName>
</protein>
<evidence type="ECO:0000256" key="2">
    <source>
        <dbReference type="ARBA" id="ARBA00022614"/>
    </source>
</evidence>
<dbReference type="PROSITE" id="PS51450">
    <property type="entry name" value="LRR"/>
    <property type="match status" value="1"/>
</dbReference>
<dbReference type="InterPro" id="IPR032675">
    <property type="entry name" value="LRR_dom_sf"/>
</dbReference>
<sequence length="368" mass="42213">MEKQILTLIYLAVVFMNVNGNVNYAEKGELKKIQNDGFSEATPSNDNKCQQCNCTTWTVDCSNRNITSLPLDLPSNITTLDLSGNPIKVLPDYLLGRYYKNLKTLNITEVCLLKNLSAYVFHGLGKLQSLYHRCHHRSVPIKVNPYTFKPLKKIQNIEITGCTRTMYPTARYDWLEAFKGLQNSKIEKITYVYISWIPFIVKEINFKYFENCKLKELYMPNNKITAIETGVVKYLQYLEIIDFSRNMIAAFIPNDFVVPVLYLLSLIHLKVIKVDNSERRMAIDINNPRTVNCGILKWTLPLPLGLEELHISGTMVDSRPSSIPCEMKFQRENRLRILNAADTHVATYFGAPIKGLVNVQQIIDNMSN</sequence>
<dbReference type="GO" id="GO:0038023">
    <property type="term" value="F:signaling receptor activity"/>
    <property type="evidence" value="ECO:0007669"/>
    <property type="project" value="TreeGrafter"/>
</dbReference>
<keyword evidence="5" id="KW-1133">Transmembrane helix</keyword>
<dbReference type="OrthoDB" id="10068119at2759"/>
<reference evidence="7" key="1">
    <citation type="submission" date="2022-03" db="EMBL/GenBank/DDBJ databases">
        <authorList>
            <person name="Martin C."/>
        </authorList>
    </citation>
    <scope>NUCLEOTIDE SEQUENCE</scope>
</reference>
<name>A0A8J1UPU5_OWEFU</name>
<keyword evidence="8" id="KW-1185">Reference proteome</keyword>
<dbReference type="Gene3D" id="3.80.10.10">
    <property type="entry name" value="Ribonuclease Inhibitor"/>
    <property type="match status" value="1"/>
</dbReference>
<dbReference type="InterPro" id="IPR000372">
    <property type="entry name" value="LRRNT"/>
</dbReference>
<keyword evidence="4" id="KW-0732">Signal</keyword>
<accession>A0A8J1UPU5</accession>
<evidence type="ECO:0000256" key="1">
    <source>
        <dbReference type="ARBA" id="ARBA00004167"/>
    </source>
</evidence>
<keyword evidence="2" id="KW-0433">Leucine-rich repeat</keyword>
<dbReference type="SMART" id="SM00013">
    <property type="entry name" value="LRRNT"/>
    <property type="match status" value="1"/>
</dbReference>
<evidence type="ECO:0000313" key="7">
    <source>
        <dbReference type="EMBL" id="CAH1794125.1"/>
    </source>
</evidence>